<gene>
    <name evidence="1" type="ORF">BpHYR1_052982</name>
</gene>
<accession>A0A3M7SCD5</accession>
<comment type="caution">
    <text evidence="1">The sequence shown here is derived from an EMBL/GenBank/DDBJ whole genome shotgun (WGS) entry which is preliminary data.</text>
</comment>
<feature type="non-terminal residue" evidence="1">
    <location>
        <position position="1"/>
    </location>
</feature>
<dbReference type="EMBL" id="REGN01001628">
    <property type="protein sequence ID" value="RNA33493.1"/>
    <property type="molecule type" value="Genomic_DNA"/>
</dbReference>
<organism evidence="1 2">
    <name type="scientific">Brachionus plicatilis</name>
    <name type="common">Marine rotifer</name>
    <name type="synonym">Brachionus muelleri</name>
    <dbReference type="NCBI Taxonomy" id="10195"/>
    <lineage>
        <taxon>Eukaryota</taxon>
        <taxon>Metazoa</taxon>
        <taxon>Spiralia</taxon>
        <taxon>Gnathifera</taxon>
        <taxon>Rotifera</taxon>
        <taxon>Eurotatoria</taxon>
        <taxon>Monogononta</taxon>
        <taxon>Pseudotrocha</taxon>
        <taxon>Ploima</taxon>
        <taxon>Brachionidae</taxon>
        <taxon>Brachionus</taxon>
    </lineage>
</organism>
<protein>
    <submittedName>
        <fullName evidence="1">Uncharacterized protein</fullName>
    </submittedName>
</protein>
<evidence type="ECO:0000313" key="1">
    <source>
        <dbReference type="EMBL" id="RNA33493.1"/>
    </source>
</evidence>
<keyword evidence="2" id="KW-1185">Reference proteome</keyword>
<proteinExistence type="predicted"/>
<dbReference type="AlphaFoldDB" id="A0A3M7SCD5"/>
<dbReference type="Proteomes" id="UP000276133">
    <property type="component" value="Unassembled WGS sequence"/>
</dbReference>
<sequence length="61" mass="6987">FGFTQGCSEPSEIRKDPTSSYRKLATDFNSKTQEKSGGRRKAGFWFLFLRSLRGGPCFKIY</sequence>
<evidence type="ECO:0000313" key="2">
    <source>
        <dbReference type="Proteomes" id="UP000276133"/>
    </source>
</evidence>
<name>A0A3M7SCD5_BRAPC</name>
<reference evidence="1 2" key="1">
    <citation type="journal article" date="2018" name="Sci. Rep.">
        <title>Genomic signatures of local adaptation to the degree of environmental predictability in rotifers.</title>
        <authorList>
            <person name="Franch-Gras L."/>
            <person name="Hahn C."/>
            <person name="Garcia-Roger E.M."/>
            <person name="Carmona M.J."/>
            <person name="Serra M."/>
            <person name="Gomez A."/>
        </authorList>
    </citation>
    <scope>NUCLEOTIDE SEQUENCE [LARGE SCALE GENOMIC DNA]</scope>
    <source>
        <strain evidence="1">HYR1</strain>
    </source>
</reference>